<dbReference type="InterPro" id="IPR036397">
    <property type="entry name" value="RNaseH_sf"/>
</dbReference>
<keyword evidence="4" id="KW-0255">Endonuclease</keyword>
<dbReference type="InterPro" id="IPR041373">
    <property type="entry name" value="RT_RNaseH"/>
</dbReference>
<dbReference type="GO" id="GO:0016787">
    <property type="term" value="F:hydrolase activity"/>
    <property type="evidence" value="ECO:0007669"/>
    <property type="project" value="UniProtKB-KW"/>
</dbReference>
<dbReference type="Pfam" id="PF17921">
    <property type="entry name" value="Integrase_H2C2"/>
    <property type="match status" value="1"/>
</dbReference>
<sequence>MVNVTDLLHYDPLCLDAELIPLEPDPPSIFMAPISTSFPPPSVESTPPSRADADAEELARYTADLEPAVRDLIREYHDVFPSSFSYAGIPPMRDVEHSIQLVSDYRVHHQIPYKLSTPEATELKRQLEELLRLGFIKPSNSPWGAPVLFARKADGTLRLCIDYRGLNCYTVKNSYPVPRSDELFDHLAGNRFFTKIDLRSGYHQIRVAAANRPKTAFRSRFGHYEFTVMPFGLTNAPATFQRVMNDIFRDILEQYVLVYLDDILVYSCTLEEQLKHLRDVLDRFAQTWLLRQAEQVPLCPAQSDFPIAFYSRQLLPAEINYTADEREVLAVVYVARHRRHYLRGAPFTVRTDNSVVHAFLTKPKLTPRQARWWRDLSEFSFTTEHVKGETNRVADVLSRRPDHDQEQIQLLAISVTTVHHSVIDEFRTQYRHCPDYRDIHATLRSGKTVPNYSLGDNGLVYWHGSQGTREPRICVSSTGQLRVRAVAEFHDQAVAGHMGFHKTLAHVSRLYVWPKHKDFGKDYVAECPTCQEVNSANHLPYGLLQPLPIPKGRWQSISMDFIGPLHPPTPRGHDAILVVVDRFTKRARFVPYRYTISAREVADIVFDRVVRDHKLPLSIISDRDPRFTSRFWRRLHEVYDTQLRFS</sequence>
<dbReference type="InterPro" id="IPR050951">
    <property type="entry name" value="Retrovirus_Pol_polyprotein"/>
</dbReference>
<keyword evidence="3" id="KW-0540">Nuclease</keyword>
<keyword evidence="2" id="KW-0548">Nucleotidyltransferase</keyword>
<evidence type="ECO:0008006" key="11">
    <source>
        <dbReference type="Google" id="ProtNLM"/>
    </source>
</evidence>
<keyword evidence="10" id="KW-1185">Reference proteome</keyword>
<dbReference type="Gene3D" id="3.30.420.10">
    <property type="entry name" value="Ribonuclease H-like superfamily/Ribonuclease H"/>
    <property type="match status" value="1"/>
</dbReference>
<evidence type="ECO:0000256" key="3">
    <source>
        <dbReference type="ARBA" id="ARBA00022722"/>
    </source>
</evidence>
<dbReference type="AlphaFoldDB" id="A0A388MCM7"/>
<dbReference type="Gramene" id="GBG92263">
    <property type="protein sequence ID" value="GBG92263"/>
    <property type="gene ID" value="CBR_g55032"/>
</dbReference>
<dbReference type="Gene3D" id="3.10.10.10">
    <property type="entry name" value="HIV Type 1 Reverse Transcriptase, subunit A, domain 1"/>
    <property type="match status" value="1"/>
</dbReference>
<dbReference type="Gene3D" id="1.10.340.70">
    <property type="match status" value="1"/>
</dbReference>
<feature type="domain" description="Reverse transcriptase" evidence="7">
    <location>
        <begin position="131"/>
        <end position="314"/>
    </location>
</feature>
<dbReference type="PANTHER" id="PTHR37984">
    <property type="entry name" value="PROTEIN CBG26694"/>
    <property type="match status" value="1"/>
</dbReference>
<dbReference type="SUPFAM" id="SSF53098">
    <property type="entry name" value="Ribonuclease H-like"/>
    <property type="match status" value="1"/>
</dbReference>
<evidence type="ECO:0000259" key="7">
    <source>
        <dbReference type="PROSITE" id="PS50878"/>
    </source>
</evidence>
<dbReference type="InterPro" id="IPR043128">
    <property type="entry name" value="Rev_trsase/Diguanyl_cyclase"/>
</dbReference>
<dbReference type="EMBL" id="BFEA01001025">
    <property type="protein sequence ID" value="GBG92263.1"/>
    <property type="molecule type" value="Genomic_DNA"/>
</dbReference>
<evidence type="ECO:0000313" key="9">
    <source>
        <dbReference type="EMBL" id="GBG92263.1"/>
    </source>
</evidence>
<comment type="caution">
    <text evidence="9">The sequence shown here is derived from an EMBL/GenBank/DDBJ whole genome shotgun (WGS) entry which is preliminary data.</text>
</comment>
<dbReference type="GO" id="GO:0003676">
    <property type="term" value="F:nucleic acid binding"/>
    <property type="evidence" value="ECO:0007669"/>
    <property type="project" value="InterPro"/>
</dbReference>
<dbReference type="InterPro" id="IPR012337">
    <property type="entry name" value="RNaseH-like_sf"/>
</dbReference>
<evidence type="ECO:0000256" key="1">
    <source>
        <dbReference type="ARBA" id="ARBA00022679"/>
    </source>
</evidence>
<dbReference type="Proteomes" id="UP000265515">
    <property type="component" value="Unassembled WGS sequence"/>
</dbReference>
<reference evidence="9 10" key="1">
    <citation type="journal article" date="2018" name="Cell">
        <title>The Chara Genome: Secondary Complexity and Implications for Plant Terrestrialization.</title>
        <authorList>
            <person name="Nishiyama T."/>
            <person name="Sakayama H."/>
            <person name="Vries J.D."/>
            <person name="Buschmann H."/>
            <person name="Saint-Marcoux D."/>
            <person name="Ullrich K.K."/>
            <person name="Haas F.B."/>
            <person name="Vanderstraeten L."/>
            <person name="Becker D."/>
            <person name="Lang D."/>
            <person name="Vosolsobe S."/>
            <person name="Rombauts S."/>
            <person name="Wilhelmsson P.K.I."/>
            <person name="Janitza P."/>
            <person name="Kern R."/>
            <person name="Heyl A."/>
            <person name="Rumpler F."/>
            <person name="Villalobos L.I.A.C."/>
            <person name="Clay J.M."/>
            <person name="Skokan R."/>
            <person name="Toyoda A."/>
            <person name="Suzuki Y."/>
            <person name="Kagoshima H."/>
            <person name="Schijlen E."/>
            <person name="Tajeshwar N."/>
            <person name="Catarino B."/>
            <person name="Hetherington A.J."/>
            <person name="Saltykova A."/>
            <person name="Bonnot C."/>
            <person name="Breuninger H."/>
            <person name="Symeonidi A."/>
            <person name="Radhakrishnan G.V."/>
            <person name="Van Nieuwerburgh F."/>
            <person name="Deforce D."/>
            <person name="Chang C."/>
            <person name="Karol K.G."/>
            <person name="Hedrich R."/>
            <person name="Ulvskov P."/>
            <person name="Glockner G."/>
            <person name="Delwiche C.F."/>
            <person name="Petrasek J."/>
            <person name="Van de Peer Y."/>
            <person name="Friml J."/>
            <person name="Beilby M."/>
            <person name="Dolan L."/>
            <person name="Kohara Y."/>
            <person name="Sugano S."/>
            <person name="Fujiyama A."/>
            <person name="Delaux P.-M."/>
            <person name="Quint M."/>
            <person name="TheiBen G."/>
            <person name="Hagemann M."/>
            <person name="Harholt J."/>
            <person name="Dunand C."/>
            <person name="Zachgo S."/>
            <person name="Langdale J."/>
            <person name="Maumus F."/>
            <person name="Straeten D.V.D."/>
            <person name="Gould S.B."/>
            <person name="Rensing S.A."/>
        </authorList>
    </citation>
    <scope>NUCLEOTIDE SEQUENCE [LARGE SCALE GENOMIC DNA]</scope>
    <source>
        <strain evidence="9 10">S276</strain>
    </source>
</reference>
<keyword evidence="1" id="KW-0808">Transferase</keyword>
<dbReference type="PANTHER" id="PTHR37984:SF5">
    <property type="entry name" value="PROTEIN NYNRIN-LIKE"/>
    <property type="match status" value="1"/>
</dbReference>
<evidence type="ECO:0000256" key="2">
    <source>
        <dbReference type="ARBA" id="ARBA00022695"/>
    </source>
</evidence>
<name>A0A388MCM7_CHABU</name>
<dbReference type="InterPro" id="IPR000477">
    <property type="entry name" value="RT_dom"/>
</dbReference>
<proteinExistence type="predicted"/>
<accession>A0A388MCM7</accession>
<dbReference type="InterPro" id="IPR001584">
    <property type="entry name" value="Integrase_cat-core"/>
</dbReference>
<dbReference type="CDD" id="cd01647">
    <property type="entry name" value="RT_LTR"/>
    <property type="match status" value="1"/>
</dbReference>
<dbReference type="CDD" id="cd09274">
    <property type="entry name" value="RNase_HI_RT_Ty3"/>
    <property type="match status" value="1"/>
</dbReference>
<dbReference type="InterPro" id="IPR043502">
    <property type="entry name" value="DNA/RNA_pol_sf"/>
</dbReference>
<evidence type="ECO:0000313" key="10">
    <source>
        <dbReference type="Proteomes" id="UP000265515"/>
    </source>
</evidence>
<dbReference type="SUPFAM" id="SSF56672">
    <property type="entry name" value="DNA/RNA polymerases"/>
    <property type="match status" value="1"/>
</dbReference>
<dbReference type="GO" id="GO:0003964">
    <property type="term" value="F:RNA-directed DNA polymerase activity"/>
    <property type="evidence" value="ECO:0007669"/>
    <property type="project" value="UniProtKB-KW"/>
</dbReference>
<keyword evidence="6" id="KW-0695">RNA-directed DNA polymerase</keyword>
<dbReference type="GO" id="GO:0015074">
    <property type="term" value="P:DNA integration"/>
    <property type="evidence" value="ECO:0007669"/>
    <property type="project" value="InterPro"/>
</dbReference>
<dbReference type="Gene3D" id="3.30.70.270">
    <property type="match status" value="1"/>
</dbReference>
<feature type="domain" description="Integrase catalytic" evidence="8">
    <location>
        <begin position="544"/>
        <end position="646"/>
    </location>
</feature>
<evidence type="ECO:0000256" key="6">
    <source>
        <dbReference type="ARBA" id="ARBA00022918"/>
    </source>
</evidence>
<dbReference type="Pfam" id="PF00078">
    <property type="entry name" value="RVT_1"/>
    <property type="match status" value="1"/>
</dbReference>
<organism evidence="9 10">
    <name type="scientific">Chara braunii</name>
    <name type="common">Braun's stonewort</name>
    <dbReference type="NCBI Taxonomy" id="69332"/>
    <lineage>
        <taxon>Eukaryota</taxon>
        <taxon>Viridiplantae</taxon>
        <taxon>Streptophyta</taxon>
        <taxon>Charophyceae</taxon>
        <taxon>Charales</taxon>
        <taxon>Characeae</taxon>
        <taxon>Chara</taxon>
    </lineage>
</organism>
<dbReference type="InterPro" id="IPR041588">
    <property type="entry name" value="Integrase_H2C2"/>
</dbReference>
<evidence type="ECO:0000259" key="8">
    <source>
        <dbReference type="PROSITE" id="PS50994"/>
    </source>
</evidence>
<dbReference type="PROSITE" id="PS50994">
    <property type="entry name" value="INTEGRASE"/>
    <property type="match status" value="1"/>
</dbReference>
<dbReference type="OrthoDB" id="3341476at2759"/>
<evidence type="ECO:0000256" key="5">
    <source>
        <dbReference type="ARBA" id="ARBA00022801"/>
    </source>
</evidence>
<keyword evidence="5" id="KW-0378">Hydrolase</keyword>
<protein>
    <recommendedName>
        <fullName evidence="11">Reverse transcriptase</fullName>
    </recommendedName>
</protein>
<gene>
    <name evidence="9" type="ORF">CBR_g55032</name>
</gene>
<evidence type="ECO:0000256" key="4">
    <source>
        <dbReference type="ARBA" id="ARBA00022759"/>
    </source>
</evidence>
<dbReference type="GO" id="GO:0004519">
    <property type="term" value="F:endonuclease activity"/>
    <property type="evidence" value="ECO:0007669"/>
    <property type="project" value="UniProtKB-KW"/>
</dbReference>
<dbReference type="Pfam" id="PF17917">
    <property type="entry name" value="RT_RNaseH"/>
    <property type="match status" value="1"/>
</dbReference>
<dbReference type="PROSITE" id="PS50878">
    <property type="entry name" value="RT_POL"/>
    <property type="match status" value="1"/>
</dbReference>